<evidence type="ECO:0000256" key="1">
    <source>
        <dbReference type="SAM" id="MobiDB-lite"/>
    </source>
</evidence>
<dbReference type="OrthoDB" id="10036512at2759"/>
<keyword evidence="4" id="KW-1185">Reference proteome</keyword>
<dbReference type="Pfam" id="PF16064">
    <property type="entry name" value="DUF4806"/>
    <property type="match status" value="1"/>
</dbReference>
<dbReference type="Proteomes" id="UP000281406">
    <property type="component" value="Unassembled WGS sequence"/>
</dbReference>
<feature type="region of interest" description="Disordered" evidence="1">
    <location>
        <begin position="619"/>
        <end position="723"/>
    </location>
</feature>
<feature type="compositionally biased region" description="Polar residues" evidence="1">
    <location>
        <begin position="275"/>
        <end position="284"/>
    </location>
</feature>
<organism evidence="3 4">
    <name type="scientific">Anabarilius grahami</name>
    <name type="common">Kanglang fish</name>
    <name type="synonym">Barilius grahami</name>
    <dbReference type="NCBI Taxonomy" id="495550"/>
    <lineage>
        <taxon>Eukaryota</taxon>
        <taxon>Metazoa</taxon>
        <taxon>Chordata</taxon>
        <taxon>Craniata</taxon>
        <taxon>Vertebrata</taxon>
        <taxon>Euteleostomi</taxon>
        <taxon>Actinopterygii</taxon>
        <taxon>Neopterygii</taxon>
        <taxon>Teleostei</taxon>
        <taxon>Ostariophysi</taxon>
        <taxon>Cypriniformes</taxon>
        <taxon>Xenocyprididae</taxon>
        <taxon>Xenocypridinae</taxon>
        <taxon>Xenocypridinae incertae sedis</taxon>
        <taxon>Anabarilius</taxon>
    </lineage>
</organism>
<evidence type="ECO:0000313" key="4">
    <source>
        <dbReference type="Proteomes" id="UP000281406"/>
    </source>
</evidence>
<sequence>MEALEQADEAVDQAVQNEEDEEEDNSDEAVNLDFDVDSEVNDLYMSSDPDDSFCSDNPEEEPHYDAKRKLAEWAANRNISHSALSELLTILLELGLDLPKDPRTLLCTLKECDAKEMGQGSYYHFGLTSAIISQLKVTSESELTTDTLTVRVNVDGLPLSRSSNMQLWPILGKIVELPKANVFIIGLYAGPCKPESVNEYMHDFVEDLKVVTTVGVTYNGKHYNVPLPDAFICDTPARAFLKCVKGHGGYSSCERCTQYGVYLDGKVVFPDMDSSPRTDTQFDQMSDEEHHHSKSPLQGLGIGMVSSFPLDYMHLVCLGIVRKLIALWFKGPLQCRVSSSALSAISDHLKLCRQSLPRSFSRKPRSLTEYSQWKATEFRQFLLYTGPVVLFQRLPRQQYKNFIVLSTAMRILLSPMCREYYGYAQKLLRCFVTNFEKIYGTKFLVNNTHSLLHLADDAKKYGPLDSVSCFPFENYLGQLKKMVRRPQDPVQQIVRRVYERQLFAYMSEEMPEDVKLTQPHESGPMLTEFPMHRVVEFVDEVDLDGCKKMDIIPIEWFKGTDRKLCWWPPASLVNVTKAVKEHTPPASNWIVCNVRAMGNAATYAEARVKLHQAEYSSDLTDTDNISRKRKPSAKLLSQMESSDHSESSEELPPTPPRITSPTARGVTSPTAQGVTSPTARGVTSPTARGVTSPTARGVTSPTAQEVTSPTARGVTSPTARGVTSPTCEAMFTKLLTVLEEVKETQRVHGKMLNALLKKQDGSVVEVPEGVVLPLKTQADLEALDQKLGDRSVMSAVVTMVADVGGTSIDDATRRMMKYILSNELAMEYNLFGRHGKKKFKDLCLFKVVYGAAIVFGGLCDVRTRNWEYIDLVRVHGWEVTALTAVPVHFHG</sequence>
<name>A0A3N0ZBH9_ANAGA</name>
<accession>A0A3N0ZBH9</accession>
<evidence type="ECO:0000259" key="2">
    <source>
        <dbReference type="Pfam" id="PF16064"/>
    </source>
</evidence>
<feature type="domain" description="DUF4806" evidence="2">
    <location>
        <begin position="768"/>
        <end position="845"/>
    </location>
</feature>
<protein>
    <recommendedName>
        <fullName evidence="2">DUF4806 domain-containing protein</fullName>
    </recommendedName>
</protein>
<feature type="region of interest" description="Disordered" evidence="1">
    <location>
        <begin position="1"/>
        <end position="33"/>
    </location>
</feature>
<reference evidence="3 4" key="1">
    <citation type="submission" date="2018-10" db="EMBL/GenBank/DDBJ databases">
        <title>Genome assembly for a Yunnan-Guizhou Plateau 3E fish, Anabarilius grahami (Regan), and its evolutionary and genetic applications.</title>
        <authorList>
            <person name="Jiang W."/>
        </authorList>
    </citation>
    <scope>NUCLEOTIDE SEQUENCE [LARGE SCALE GENOMIC DNA]</scope>
    <source>
        <strain evidence="3">AG-KIZ</strain>
        <tissue evidence="3">Muscle</tissue>
    </source>
</reference>
<dbReference type="AlphaFoldDB" id="A0A3N0ZBH9"/>
<gene>
    <name evidence="3" type="ORF">DPX16_23621</name>
</gene>
<feature type="compositionally biased region" description="Acidic residues" evidence="1">
    <location>
        <begin position="1"/>
        <end position="27"/>
    </location>
</feature>
<feature type="compositionally biased region" description="Polar residues" evidence="1">
    <location>
        <begin position="659"/>
        <end position="723"/>
    </location>
</feature>
<evidence type="ECO:0000313" key="3">
    <source>
        <dbReference type="EMBL" id="ROL55604.1"/>
    </source>
</evidence>
<feature type="region of interest" description="Disordered" evidence="1">
    <location>
        <begin position="275"/>
        <end position="295"/>
    </location>
</feature>
<dbReference type="InterPro" id="IPR032071">
    <property type="entry name" value="DUF4806"/>
</dbReference>
<comment type="caution">
    <text evidence="3">The sequence shown here is derived from an EMBL/GenBank/DDBJ whole genome shotgun (WGS) entry which is preliminary data.</text>
</comment>
<dbReference type="PANTHER" id="PTHR33053">
    <property type="entry name" value="PROTEIN, PUTATIVE-RELATED"/>
    <property type="match status" value="1"/>
</dbReference>
<proteinExistence type="predicted"/>
<dbReference type="EMBL" id="RJVU01000082">
    <property type="protein sequence ID" value="ROL55604.1"/>
    <property type="molecule type" value="Genomic_DNA"/>
</dbReference>